<evidence type="ECO:0000313" key="2">
    <source>
        <dbReference type="Proteomes" id="UP000219897"/>
    </source>
</evidence>
<gene>
    <name evidence="1" type="ORF">CN495_08460</name>
</gene>
<comment type="caution">
    <text evidence="1">The sequence shown here is derived from an EMBL/GenBank/DDBJ whole genome shotgun (WGS) entry which is preliminary data.</text>
</comment>
<reference evidence="1 2" key="1">
    <citation type="submission" date="2017-09" db="EMBL/GenBank/DDBJ databases">
        <title>Large-scale bioinformatics analysis of Bacillus genomes uncovers conserved roles of natural products in bacterial physiology.</title>
        <authorList>
            <consortium name="Agbiome Team Llc"/>
            <person name="Bleich R.M."/>
            <person name="Kirk G.J."/>
            <person name="Santa Maria K.C."/>
            <person name="Allen S.E."/>
            <person name="Farag S."/>
            <person name="Shank E.A."/>
            <person name="Bowers A."/>
        </authorList>
    </citation>
    <scope>NUCLEOTIDE SEQUENCE [LARGE SCALE GENOMIC DNA]</scope>
    <source>
        <strain evidence="1 2">AFS005140</strain>
    </source>
</reference>
<dbReference type="RefSeq" id="WP_098317112.1">
    <property type="nucleotide sequence ID" value="NZ_NTYF01000023.1"/>
</dbReference>
<accession>A0ABD6S9Q8</accession>
<dbReference type="EMBL" id="NTYF01000023">
    <property type="protein sequence ID" value="PER55775.1"/>
    <property type="molecule type" value="Genomic_DNA"/>
</dbReference>
<sequence length="67" mass="7782">MFTNGVLEKGELQPRDIVRSKKQPNIVVPYVIQSIQGEKAKCINLIDTYDYTIPLQDLYLWVVLDEE</sequence>
<proteinExistence type="predicted"/>
<dbReference type="Proteomes" id="UP000219897">
    <property type="component" value="Unassembled WGS sequence"/>
</dbReference>
<dbReference type="AlphaFoldDB" id="A0ABD6S9Q8"/>
<protein>
    <submittedName>
        <fullName evidence="1">Uncharacterized protein</fullName>
    </submittedName>
</protein>
<name>A0ABD6S9Q8_BACTU</name>
<evidence type="ECO:0000313" key="1">
    <source>
        <dbReference type="EMBL" id="PER55775.1"/>
    </source>
</evidence>
<organism evidence="1 2">
    <name type="scientific">Bacillus thuringiensis</name>
    <dbReference type="NCBI Taxonomy" id="1428"/>
    <lineage>
        <taxon>Bacteria</taxon>
        <taxon>Bacillati</taxon>
        <taxon>Bacillota</taxon>
        <taxon>Bacilli</taxon>
        <taxon>Bacillales</taxon>
        <taxon>Bacillaceae</taxon>
        <taxon>Bacillus</taxon>
        <taxon>Bacillus cereus group</taxon>
    </lineage>
</organism>